<organism evidence="4 5">
    <name type="scientific">Leeia speluncae</name>
    <dbReference type="NCBI Taxonomy" id="2884804"/>
    <lineage>
        <taxon>Bacteria</taxon>
        <taxon>Pseudomonadati</taxon>
        <taxon>Pseudomonadota</taxon>
        <taxon>Betaproteobacteria</taxon>
        <taxon>Neisseriales</taxon>
        <taxon>Leeiaceae</taxon>
        <taxon>Leeia</taxon>
    </lineage>
</organism>
<name>A0ABS8D9C2_9NEIS</name>
<dbReference type="NCBIfam" id="TIGR00426">
    <property type="entry name" value="competence protein ComEA helix-hairpin-helix repeat region"/>
    <property type="match status" value="1"/>
</dbReference>
<dbReference type="PANTHER" id="PTHR21180">
    <property type="entry name" value="ENDONUCLEASE/EXONUCLEASE/PHOSPHATASE FAMILY DOMAIN-CONTAINING PROTEIN 1"/>
    <property type="match status" value="1"/>
</dbReference>
<dbReference type="InterPro" id="IPR010994">
    <property type="entry name" value="RuvA_2-like"/>
</dbReference>
<dbReference type="Pfam" id="PF12836">
    <property type="entry name" value="HHH_3"/>
    <property type="match status" value="1"/>
</dbReference>
<dbReference type="PANTHER" id="PTHR21180:SF32">
    <property type="entry name" value="ENDONUCLEASE_EXONUCLEASE_PHOSPHATASE FAMILY DOMAIN-CONTAINING PROTEIN 1"/>
    <property type="match status" value="1"/>
</dbReference>
<evidence type="ECO:0000256" key="2">
    <source>
        <dbReference type="SAM" id="SignalP"/>
    </source>
</evidence>
<dbReference type="RefSeq" id="WP_227181618.1">
    <property type="nucleotide sequence ID" value="NZ_JAJBZT010000009.1"/>
</dbReference>
<dbReference type="Proteomes" id="UP001165395">
    <property type="component" value="Unassembled WGS sequence"/>
</dbReference>
<dbReference type="InterPro" id="IPR051675">
    <property type="entry name" value="Endo/Exo/Phosphatase_dom_1"/>
</dbReference>
<gene>
    <name evidence="4" type="ORF">LIN78_14730</name>
</gene>
<dbReference type="InterPro" id="IPR003583">
    <property type="entry name" value="Hlx-hairpin-Hlx_DNA-bd_motif"/>
</dbReference>
<evidence type="ECO:0000256" key="1">
    <source>
        <dbReference type="SAM" id="MobiDB-lite"/>
    </source>
</evidence>
<proteinExistence type="predicted"/>
<dbReference type="InterPro" id="IPR004509">
    <property type="entry name" value="Competence_ComEA_HhH"/>
</dbReference>
<dbReference type="SUPFAM" id="SSF47781">
    <property type="entry name" value="RuvA domain 2-like"/>
    <property type="match status" value="1"/>
</dbReference>
<sequence>MLRKLFATIFACFSMVCAMAAVNINTATEAQLETLKGIGPAKAKAILEHRTKNGPFKSIEALKDVKGIGEATFNSIKGEISTSGATMPPAGKPDAKPAKPDAAKDGKKPEPMKDPKKAEKPASKPAPKADKAMKKDASKDAPKDAKKKPEEKKQ</sequence>
<dbReference type="Gene3D" id="1.10.150.280">
    <property type="entry name" value="AF1531-like domain"/>
    <property type="match status" value="1"/>
</dbReference>
<feature type="region of interest" description="Disordered" evidence="1">
    <location>
        <begin position="76"/>
        <end position="154"/>
    </location>
</feature>
<keyword evidence="5" id="KW-1185">Reference proteome</keyword>
<protein>
    <submittedName>
        <fullName evidence="4">Helix-hairpin-helix domain-containing protein</fullName>
    </submittedName>
</protein>
<feature type="domain" description="Helix-hairpin-helix DNA-binding motif class 1" evidence="3">
    <location>
        <begin position="30"/>
        <end position="49"/>
    </location>
</feature>
<reference evidence="4" key="1">
    <citation type="submission" date="2021-10" db="EMBL/GenBank/DDBJ databases">
        <title>The complete genome sequence of Leeia sp. TBRC 13508.</title>
        <authorList>
            <person name="Charoenyingcharoen P."/>
            <person name="Yukphan P."/>
        </authorList>
    </citation>
    <scope>NUCLEOTIDE SEQUENCE</scope>
    <source>
        <strain evidence="4">TBRC 13508</strain>
    </source>
</reference>
<feature type="domain" description="Helix-hairpin-helix DNA-binding motif class 1" evidence="3">
    <location>
        <begin position="60"/>
        <end position="79"/>
    </location>
</feature>
<feature type="chain" id="PRO_5045050675" evidence="2">
    <location>
        <begin position="21"/>
        <end position="154"/>
    </location>
</feature>
<keyword evidence="2" id="KW-0732">Signal</keyword>
<evidence type="ECO:0000313" key="4">
    <source>
        <dbReference type="EMBL" id="MCB6184800.1"/>
    </source>
</evidence>
<dbReference type="EMBL" id="JAJBZT010000009">
    <property type="protein sequence ID" value="MCB6184800.1"/>
    <property type="molecule type" value="Genomic_DNA"/>
</dbReference>
<evidence type="ECO:0000259" key="3">
    <source>
        <dbReference type="SMART" id="SM00278"/>
    </source>
</evidence>
<evidence type="ECO:0000313" key="5">
    <source>
        <dbReference type="Proteomes" id="UP001165395"/>
    </source>
</evidence>
<comment type="caution">
    <text evidence="4">The sequence shown here is derived from an EMBL/GenBank/DDBJ whole genome shotgun (WGS) entry which is preliminary data.</text>
</comment>
<feature type="compositionally biased region" description="Basic and acidic residues" evidence="1">
    <location>
        <begin position="93"/>
        <end position="154"/>
    </location>
</feature>
<dbReference type="SMART" id="SM00278">
    <property type="entry name" value="HhH1"/>
    <property type="match status" value="2"/>
</dbReference>
<feature type="signal peptide" evidence="2">
    <location>
        <begin position="1"/>
        <end position="20"/>
    </location>
</feature>
<feature type="compositionally biased region" description="Polar residues" evidence="1">
    <location>
        <begin position="76"/>
        <end position="85"/>
    </location>
</feature>
<accession>A0ABS8D9C2</accession>